<evidence type="ECO:0000313" key="7">
    <source>
        <dbReference type="Proteomes" id="UP000823046"/>
    </source>
</evidence>
<keyword evidence="7" id="KW-1185">Reference proteome</keyword>
<dbReference type="InterPro" id="IPR029000">
    <property type="entry name" value="Cyclophilin-like_dom_sf"/>
</dbReference>
<sequence length="536" mass="60290">MRFLRFSTRNLFPLNQPSFFFDSMADEKSDVADNSSEDEFGPPLPVSQPLRKKLRPAINEKIYLDHLPCADLYEKSFMHRDIVTHVAVSAEHKFIMTGSCDGHIKFWLKDGEDLQFVKHYRAHIGTLSCMSVSYDGSLLGTVGSDKAFKLFDIQSFDMMCMLSLSFMPLSCEFVHQKGEAVPLIAIVGTIEYHTAPVTLMKFNSKLNICVSADAKGGLEFWQPQSKKMPTKISTKGAVSFNLKSETDLFELLKIKEYTLSMTISPNGEYLALLCSDSQIRIFRFSTGKLCRIYDESMDMYNIAQSDPLKMQLHLEKFDFGKRLAVEKELLKSSSVSSQALVFDESSNFLLIPSLVGIKIINIINNKLSTIIGKSENNQRFLALGLYQGKLSKKRGGITSTSASSSSHPTEMAEISASTLVCTSFKKRRFYCFTRKIPSELDFETRDILNEKPTKEEQASMAVINPVESRLGKEAIIHTTMGDIVIKLLPNEVPRTVENFTVHSRNGYYDKCIIHRVIKGFMIQMGDPKGDMTGGTL</sequence>
<dbReference type="PANTHER" id="PTHR45625">
    <property type="entry name" value="PEPTIDYL-PROLYL CIS-TRANS ISOMERASE-RELATED"/>
    <property type="match status" value="1"/>
</dbReference>
<evidence type="ECO:0000259" key="5">
    <source>
        <dbReference type="PROSITE" id="PS50072"/>
    </source>
</evidence>
<dbReference type="Pfam" id="PF00400">
    <property type="entry name" value="WD40"/>
    <property type="match status" value="2"/>
</dbReference>
<dbReference type="InterPro" id="IPR015943">
    <property type="entry name" value="WD40/YVTN_repeat-like_dom_sf"/>
</dbReference>
<dbReference type="SUPFAM" id="SSF50978">
    <property type="entry name" value="WD40 repeat-like"/>
    <property type="match status" value="1"/>
</dbReference>
<keyword evidence="2" id="KW-0697">Rotamase</keyword>
<evidence type="ECO:0000313" key="6">
    <source>
        <dbReference type="EMBL" id="KAF8820290.1"/>
    </source>
</evidence>
<proteinExistence type="predicted"/>
<gene>
    <name evidence="6" type="ORF">IE077_003331</name>
</gene>
<dbReference type="InterPro" id="IPR036322">
    <property type="entry name" value="WD40_repeat_dom_sf"/>
</dbReference>
<feature type="repeat" description="WD" evidence="4">
    <location>
        <begin position="76"/>
        <end position="107"/>
    </location>
</feature>
<organism evidence="6 7">
    <name type="scientific">Cardiosporidium cionae</name>
    <dbReference type="NCBI Taxonomy" id="476202"/>
    <lineage>
        <taxon>Eukaryota</taxon>
        <taxon>Sar</taxon>
        <taxon>Alveolata</taxon>
        <taxon>Apicomplexa</taxon>
        <taxon>Aconoidasida</taxon>
        <taxon>Nephromycida</taxon>
        <taxon>Cardiosporidium</taxon>
    </lineage>
</organism>
<dbReference type="Gene3D" id="2.130.10.10">
    <property type="entry name" value="YVTN repeat-like/Quinoprotein amine dehydrogenase"/>
    <property type="match status" value="1"/>
</dbReference>
<name>A0ABQ7J8J1_9APIC</name>
<dbReference type="InterPro" id="IPR044666">
    <property type="entry name" value="Cyclophilin_A-like"/>
</dbReference>
<dbReference type="PROSITE" id="PS50072">
    <property type="entry name" value="CSA_PPIASE_2"/>
    <property type="match status" value="1"/>
</dbReference>
<reference evidence="6 7" key="1">
    <citation type="journal article" date="2020" name="bioRxiv">
        <title>Metabolic contributions of an alphaproteobacterial endosymbiont in the apicomplexan Cardiosporidium cionae.</title>
        <authorList>
            <person name="Hunter E.S."/>
            <person name="Paight C.J."/>
            <person name="Lane C.E."/>
        </authorList>
    </citation>
    <scope>NUCLEOTIDE SEQUENCE [LARGE SCALE GENOMIC DNA]</scope>
    <source>
        <strain evidence="6">ESH_2018</strain>
    </source>
</reference>
<dbReference type="SUPFAM" id="SSF50891">
    <property type="entry name" value="Cyclophilin-like"/>
    <property type="match status" value="1"/>
</dbReference>
<dbReference type="Proteomes" id="UP000823046">
    <property type="component" value="Unassembled WGS sequence"/>
</dbReference>
<comment type="caution">
    <text evidence="6">The sequence shown here is derived from an EMBL/GenBank/DDBJ whole genome shotgun (WGS) entry which is preliminary data.</text>
</comment>
<evidence type="ECO:0000256" key="2">
    <source>
        <dbReference type="ARBA" id="ARBA00023110"/>
    </source>
</evidence>
<evidence type="ECO:0000256" key="1">
    <source>
        <dbReference type="ARBA" id="ARBA00013194"/>
    </source>
</evidence>
<keyword evidence="4" id="KW-0853">WD repeat</keyword>
<dbReference type="InterPro" id="IPR002130">
    <property type="entry name" value="Cyclophilin-type_PPIase_dom"/>
</dbReference>
<dbReference type="Pfam" id="PF00160">
    <property type="entry name" value="Pro_isomerase"/>
    <property type="match status" value="1"/>
</dbReference>
<keyword evidence="3 6" id="KW-0413">Isomerase</keyword>
<feature type="domain" description="PPIase cyclophilin-type" evidence="5">
    <location>
        <begin position="477"/>
        <end position="536"/>
    </location>
</feature>
<dbReference type="GO" id="GO:0016853">
    <property type="term" value="F:isomerase activity"/>
    <property type="evidence" value="ECO:0007669"/>
    <property type="project" value="UniProtKB-KW"/>
</dbReference>
<dbReference type="EC" id="5.2.1.8" evidence="1"/>
<dbReference type="PANTHER" id="PTHR45625:SF4">
    <property type="entry name" value="PEPTIDYLPROLYL ISOMERASE DOMAIN AND WD REPEAT-CONTAINING PROTEIN 1"/>
    <property type="match status" value="1"/>
</dbReference>
<evidence type="ECO:0000256" key="3">
    <source>
        <dbReference type="ARBA" id="ARBA00023235"/>
    </source>
</evidence>
<dbReference type="SMART" id="SM00320">
    <property type="entry name" value="WD40"/>
    <property type="match status" value="4"/>
</dbReference>
<protein>
    <recommendedName>
        <fullName evidence="1">peptidylprolyl isomerase</fullName>
        <ecNumber evidence="1">5.2.1.8</ecNumber>
    </recommendedName>
</protein>
<dbReference type="PROSITE" id="PS50082">
    <property type="entry name" value="WD_REPEATS_2"/>
    <property type="match status" value="1"/>
</dbReference>
<dbReference type="EMBL" id="JADAQX010000427">
    <property type="protein sequence ID" value="KAF8820290.1"/>
    <property type="molecule type" value="Genomic_DNA"/>
</dbReference>
<dbReference type="Gene3D" id="2.40.100.10">
    <property type="entry name" value="Cyclophilin-like"/>
    <property type="match status" value="1"/>
</dbReference>
<dbReference type="InterPro" id="IPR001680">
    <property type="entry name" value="WD40_rpt"/>
</dbReference>
<accession>A0ABQ7J8J1</accession>
<evidence type="ECO:0000256" key="4">
    <source>
        <dbReference type="PROSITE-ProRule" id="PRU00221"/>
    </source>
</evidence>